<dbReference type="CDD" id="cd02227">
    <property type="entry name" value="cupin_TM1112-like"/>
    <property type="match status" value="1"/>
</dbReference>
<accession>A0ABT3QKR7</accession>
<proteinExistence type="predicted"/>
<sequence>MSRFLSFDIDGVEPEESAPLPERVLLGDPRFLTWNFEESADGKLFAGIWESSPGKWRIEYDEWEYCYILSGRSIVTEEGGESREVIAGDRFVIRPGFKGTWEVIETTRKDYVIRL</sequence>
<evidence type="ECO:0000259" key="1">
    <source>
        <dbReference type="Pfam" id="PF05899"/>
    </source>
</evidence>
<feature type="domain" description="(S)-ureidoglycine aminohydrolase cupin" evidence="1">
    <location>
        <begin position="39"/>
        <end position="111"/>
    </location>
</feature>
<evidence type="ECO:0000313" key="3">
    <source>
        <dbReference type="Proteomes" id="UP001301216"/>
    </source>
</evidence>
<reference evidence="2 3" key="1">
    <citation type="submission" date="2022-11" db="EMBL/GenBank/DDBJ databases">
        <title>Brucella sp. YY2X, whole genome shotgun sequencing project.</title>
        <authorList>
            <person name="Yang Y."/>
        </authorList>
    </citation>
    <scope>NUCLEOTIDE SEQUENCE [LARGE SCALE GENOMIC DNA]</scope>
    <source>
        <strain evidence="2 3">YY2X</strain>
    </source>
</reference>
<comment type="caution">
    <text evidence="2">The sequence shown here is derived from an EMBL/GenBank/DDBJ whole genome shotgun (WGS) entry which is preliminary data.</text>
</comment>
<dbReference type="Gene3D" id="2.60.120.10">
    <property type="entry name" value="Jelly Rolls"/>
    <property type="match status" value="1"/>
</dbReference>
<organism evidence="2 3">
    <name type="scientific">Ochrobactrum chromiisoli</name>
    <dbReference type="NCBI Taxonomy" id="2993941"/>
    <lineage>
        <taxon>Bacteria</taxon>
        <taxon>Pseudomonadati</taxon>
        <taxon>Pseudomonadota</taxon>
        <taxon>Alphaproteobacteria</taxon>
        <taxon>Hyphomicrobiales</taxon>
        <taxon>Brucellaceae</taxon>
        <taxon>Brucella/Ochrobactrum group</taxon>
        <taxon>Ochrobactrum</taxon>
    </lineage>
</organism>
<dbReference type="RefSeq" id="WP_265983463.1">
    <property type="nucleotide sequence ID" value="NZ_JAPHAV010000001.1"/>
</dbReference>
<dbReference type="EMBL" id="JAPHAV010000001">
    <property type="protein sequence ID" value="MCX2696207.1"/>
    <property type="molecule type" value="Genomic_DNA"/>
</dbReference>
<name>A0ABT3QKR7_9HYPH</name>
<gene>
    <name evidence="2" type="ORF">OPR82_05370</name>
</gene>
<dbReference type="SUPFAM" id="SSF51182">
    <property type="entry name" value="RmlC-like cupins"/>
    <property type="match status" value="1"/>
</dbReference>
<dbReference type="Proteomes" id="UP001301216">
    <property type="component" value="Unassembled WGS sequence"/>
</dbReference>
<dbReference type="PANTHER" id="PTHR40943:SF2">
    <property type="entry name" value="(S)-UREIDOGLYCINE AMINOHYDROLASE CUPIN DOMAIN-CONTAINING PROTEIN"/>
    <property type="match status" value="1"/>
</dbReference>
<dbReference type="InterPro" id="IPR008579">
    <property type="entry name" value="UGlyAH_Cupin_dom"/>
</dbReference>
<protein>
    <submittedName>
        <fullName evidence="2">Cupin domain-containing protein</fullName>
    </submittedName>
</protein>
<keyword evidence="3" id="KW-1185">Reference proteome</keyword>
<dbReference type="Pfam" id="PF05899">
    <property type="entry name" value="Cupin_3"/>
    <property type="match status" value="1"/>
</dbReference>
<dbReference type="PANTHER" id="PTHR40943">
    <property type="entry name" value="CYTOPLASMIC PROTEIN-RELATED"/>
    <property type="match status" value="1"/>
</dbReference>
<dbReference type="InterPro" id="IPR014710">
    <property type="entry name" value="RmlC-like_jellyroll"/>
</dbReference>
<dbReference type="InterPro" id="IPR011051">
    <property type="entry name" value="RmlC_Cupin_sf"/>
</dbReference>
<evidence type="ECO:0000313" key="2">
    <source>
        <dbReference type="EMBL" id="MCX2696207.1"/>
    </source>
</evidence>